<keyword evidence="2" id="KW-1185">Reference proteome</keyword>
<proteinExistence type="predicted"/>
<protein>
    <submittedName>
        <fullName evidence="1">Uncharacterized protein</fullName>
    </submittedName>
</protein>
<sequence>MNRSKRHPITHANFLELLSTQLKRTLDFGITSLDITGARGALFKITLLAYGYTFIGKHEALVYKRLEKVQGTYVPVFLGAIDLRALGRTYYYALRVDVVHLSFMSWGGVGLRDIDATGLDEASVTGMAIRSMKAIHQEGVVHMDARRENTLLNPETRGVMIIDFERSRLLSSPRRQLAALQPNKRRRIQDTSGTIKA</sequence>
<feature type="non-terminal residue" evidence="1">
    <location>
        <position position="197"/>
    </location>
</feature>
<accession>A0ACA9UJJ3</accession>
<dbReference type="Proteomes" id="UP000836387">
    <property type="component" value="Unassembled WGS sequence"/>
</dbReference>
<organism evidence="1 2">
    <name type="scientific">Clonostachys rosea f. rosea IK726</name>
    <dbReference type="NCBI Taxonomy" id="1349383"/>
    <lineage>
        <taxon>Eukaryota</taxon>
        <taxon>Fungi</taxon>
        <taxon>Dikarya</taxon>
        <taxon>Ascomycota</taxon>
        <taxon>Pezizomycotina</taxon>
        <taxon>Sordariomycetes</taxon>
        <taxon>Hypocreomycetidae</taxon>
        <taxon>Hypocreales</taxon>
        <taxon>Bionectriaceae</taxon>
        <taxon>Clonostachys</taxon>
    </lineage>
</organism>
<reference evidence="1" key="2">
    <citation type="submission" date="2021-10" db="EMBL/GenBank/DDBJ databases">
        <authorList>
            <person name="Piombo E."/>
        </authorList>
    </citation>
    <scope>NUCLEOTIDE SEQUENCE</scope>
</reference>
<evidence type="ECO:0000313" key="2">
    <source>
        <dbReference type="Proteomes" id="UP000836387"/>
    </source>
</evidence>
<gene>
    <name evidence="1" type="ORF">CRV2_00019009</name>
</gene>
<name>A0ACA9UJJ3_BIOOC</name>
<comment type="caution">
    <text evidence="1">The sequence shown here is derived from an EMBL/GenBank/DDBJ whole genome shotgun (WGS) entry which is preliminary data.</text>
</comment>
<reference evidence="1" key="1">
    <citation type="submission" date="2020-04" db="EMBL/GenBank/DDBJ databases">
        <authorList>
            <person name="Broberg M."/>
        </authorList>
    </citation>
    <scope>NUCLEOTIDE SEQUENCE</scope>
</reference>
<dbReference type="EMBL" id="CADEHS020000527">
    <property type="protein sequence ID" value="CAG9953436.1"/>
    <property type="molecule type" value="Genomic_DNA"/>
</dbReference>
<evidence type="ECO:0000313" key="1">
    <source>
        <dbReference type="EMBL" id="CAG9953436.1"/>
    </source>
</evidence>